<accession>A0A7X0TSL9</accession>
<gene>
    <name evidence="2" type="ORF">HNQ55_000757</name>
</gene>
<keyword evidence="3" id="KW-1185">Reference proteome</keyword>
<proteinExistence type="predicted"/>
<feature type="transmembrane region" description="Helical" evidence="1">
    <location>
        <begin position="51"/>
        <end position="71"/>
    </location>
</feature>
<keyword evidence="1" id="KW-1133">Transmembrane helix</keyword>
<organism evidence="2 3">
    <name type="scientific">Thalassotalea piscium</name>
    <dbReference type="NCBI Taxonomy" id="1230533"/>
    <lineage>
        <taxon>Bacteria</taxon>
        <taxon>Pseudomonadati</taxon>
        <taxon>Pseudomonadota</taxon>
        <taxon>Gammaproteobacteria</taxon>
        <taxon>Alteromonadales</taxon>
        <taxon>Colwelliaceae</taxon>
        <taxon>Thalassotalea</taxon>
    </lineage>
</organism>
<reference evidence="2 3" key="1">
    <citation type="submission" date="2020-08" db="EMBL/GenBank/DDBJ databases">
        <title>Genomic Encyclopedia of Type Strains, Phase IV (KMG-IV): sequencing the most valuable type-strain genomes for metagenomic binning, comparative biology and taxonomic classification.</title>
        <authorList>
            <person name="Goeker M."/>
        </authorList>
    </citation>
    <scope>NUCLEOTIDE SEQUENCE [LARGE SCALE GENOMIC DNA]</scope>
    <source>
        <strain evidence="2 3">DSM 26287</strain>
    </source>
</reference>
<evidence type="ECO:0000313" key="2">
    <source>
        <dbReference type="EMBL" id="MBB6542279.1"/>
    </source>
</evidence>
<evidence type="ECO:0000313" key="3">
    <source>
        <dbReference type="Proteomes" id="UP000537141"/>
    </source>
</evidence>
<keyword evidence="1" id="KW-0812">Transmembrane</keyword>
<comment type="caution">
    <text evidence="2">The sequence shown here is derived from an EMBL/GenBank/DDBJ whole genome shotgun (WGS) entry which is preliminary data.</text>
</comment>
<dbReference type="Pfam" id="PF19942">
    <property type="entry name" value="DUF6404"/>
    <property type="match status" value="1"/>
</dbReference>
<dbReference type="InterPro" id="IPR045644">
    <property type="entry name" value="DUF6404"/>
</dbReference>
<evidence type="ECO:0000256" key="1">
    <source>
        <dbReference type="SAM" id="Phobius"/>
    </source>
</evidence>
<dbReference type="AlphaFoldDB" id="A0A7X0TSL9"/>
<dbReference type="EMBL" id="JACHHU010000003">
    <property type="protein sequence ID" value="MBB6542279.1"/>
    <property type="molecule type" value="Genomic_DNA"/>
</dbReference>
<keyword evidence="1" id="KW-0472">Membrane</keyword>
<name>A0A7X0TSL9_9GAMM</name>
<sequence length="72" mass="8210">MSFQDKLNAANKELSMSKMSKYSYNSPICFLLNAIGFNARPLHYNTFLSNFIILSVWFSSAWGGDIVVYSME</sequence>
<protein>
    <submittedName>
        <fullName evidence="2">Uncharacterized protein</fullName>
    </submittedName>
</protein>
<dbReference type="Proteomes" id="UP000537141">
    <property type="component" value="Unassembled WGS sequence"/>
</dbReference>